<gene>
    <name evidence="1" type="ORF">BO82DRAFT_356926</name>
</gene>
<reference evidence="1 2" key="1">
    <citation type="submission" date="2016-12" db="EMBL/GenBank/DDBJ databases">
        <title>The genomes of Aspergillus section Nigri reveals drivers in fungal speciation.</title>
        <authorList>
            <consortium name="DOE Joint Genome Institute"/>
            <person name="Vesth T.C."/>
            <person name="Nybo J."/>
            <person name="Theobald S."/>
            <person name="Brandl J."/>
            <person name="Frisvad J.C."/>
            <person name="Nielsen K.F."/>
            <person name="Lyhne E.K."/>
            <person name="Kogle M.E."/>
            <person name="Kuo A."/>
            <person name="Riley R."/>
            <person name="Clum A."/>
            <person name="Nolan M."/>
            <person name="Lipzen A."/>
            <person name="Salamov A."/>
            <person name="Henrissat B."/>
            <person name="Wiebenga A."/>
            <person name="De Vries R.P."/>
            <person name="Grigoriev I.V."/>
            <person name="Mortensen U.H."/>
            <person name="Andersen M.R."/>
            <person name="Baker S.E."/>
        </authorList>
    </citation>
    <scope>NUCLEOTIDE SEQUENCE [LARGE SCALE GENOMIC DNA]</scope>
    <source>
        <strain evidence="1 2">CBS 121591</strain>
    </source>
</reference>
<sequence>MREQESLQESVTTVPIHILSGCLALQKFILRLEGQRVADLEKQFDESICEHLHGSSGGISVRTSI</sequence>
<dbReference type="AlphaFoldDB" id="A0A319BZ00"/>
<organism evidence="1 2">
    <name type="scientific">Aspergillus uvarum CBS 121591</name>
    <dbReference type="NCBI Taxonomy" id="1448315"/>
    <lineage>
        <taxon>Eukaryota</taxon>
        <taxon>Fungi</taxon>
        <taxon>Dikarya</taxon>
        <taxon>Ascomycota</taxon>
        <taxon>Pezizomycotina</taxon>
        <taxon>Eurotiomycetes</taxon>
        <taxon>Eurotiomycetidae</taxon>
        <taxon>Eurotiales</taxon>
        <taxon>Aspergillaceae</taxon>
        <taxon>Aspergillus</taxon>
        <taxon>Aspergillus subgen. Circumdati</taxon>
    </lineage>
</organism>
<dbReference type="VEuPathDB" id="FungiDB:BO82DRAFT_356926"/>
<evidence type="ECO:0000313" key="1">
    <source>
        <dbReference type="EMBL" id="PYH78936.1"/>
    </source>
</evidence>
<name>A0A319BZ00_9EURO</name>
<dbReference type="GeneID" id="37138611"/>
<accession>A0A319BZ00</accession>
<keyword evidence="2" id="KW-1185">Reference proteome</keyword>
<dbReference type="Proteomes" id="UP000248340">
    <property type="component" value="Unassembled WGS sequence"/>
</dbReference>
<dbReference type="RefSeq" id="XP_025489136.1">
    <property type="nucleotide sequence ID" value="XM_025635870.1"/>
</dbReference>
<evidence type="ECO:0000313" key="2">
    <source>
        <dbReference type="Proteomes" id="UP000248340"/>
    </source>
</evidence>
<dbReference type="EMBL" id="KZ821724">
    <property type="protein sequence ID" value="PYH78936.1"/>
    <property type="molecule type" value="Genomic_DNA"/>
</dbReference>
<dbReference type="PROSITE" id="PS51257">
    <property type="entry name" value="PROKAR_LIPOPROTEIN"/>
    <property type="match status" value="1"/>
</dbReference>
<protein>
    <submittedName>
        <fullName evidence="1">Uncharacterized protein</fullName>
    </submittedName>
</protein>
<proteinExistence type="predicted"/>